<organism evidence="1 2">
    <name type="scientific">Pistacia atlantica</name>
    <dbReference type="NCBI Taxonomy" id="434234"/>
    <lineage>
        <taxon>Eukaryota</taxon>
        <taxon>Viridiplantae</taxon>
        <taxon>Streptophyta</taxon>
        <taxon>Embryophyta</taxon>
        <taxon>Tracheophyta</taxon>
        <taxon>Spermatophyta</taxon>
        <taxon>Magnoliopsida</taxon>
        <taxon>eudicotyledons</taxon>
        <taxon>Gunneridae</taxon>
        <taxon>Pentapetalae</taxon>
        <taxon>rosids</taxon>
        <taxon>malvids</taxon>
        <taxon>Sapindales</taxon>
        <taxon>Anacardiaceae</taxon>
        <taxon>Pistacia</taxon>
    </lineage>
</organism>
<keyword evidence="2" id="KW-1185">Reference proteome</keyword>
<name>A0ACC1C5X1_9ROSI</name>
<proteinExistence type="predicted"/>
<dbReference type="EMBL" id="CM047897">
    <property type="protein sequence ID" value="KAJ0111235.1"/>
    <property type="molecule type" value="Genomic_DNA"/>
</dbReference>
<reference evidence="2" key="1">
    <citation type="journal article" date="2023" name="G3 (Bethesda)">
        <title>Genome assembly and association tests identify interacting loci associated with vigor, precocity, and sex in interspecific pistachio rootstocks.</title>
        <authorList>
            <person name="Palmer W."/>
            <person name="Jacygrad E."/>
            <person name="Sagayaradj S."/>
            <person name="Cavanaugh K."/>
            <person name="Han R."/>
            <person name="Bertier L."/>
            <person name="Beede B."/>
            <person name="Kafkas S."/>
            <person name="Golino D."/>
            <person name="Preece J."/>
            <person name="Michelmore R."/>
        </authorList>
    </citation>
    <scope>NUCLEOTIDE SEQUENCE [LARGE SCALE GENOMIC DNA]</scope>
</reference>
<accession>A0ACC1C5X1</accession>
<evidence type="ECO:0000313" key="2">
    <source>
        <dbReference type="Proteomes" id="UP001164250"/>
    </source>
</evidence>
<evidence type="ECO:0000313" key="1">
    <source>
        <dbReference type="EMBL" id="KAJ0111235.1"/>
    </source>
</evidence>
<dbReference type="Proteomes" id="UP001164250">
    <property type="component" value="Chromosome 1"/>
</dbReference>
<protein>
    <submittedName>
        <fullName evidence="1">Uncharacterized protein</fullName>
    </submittedName>
</protein>
<sequence>MKGEDEKGRQNQQVEDKRRQFPYPIIWVPSHSEQEQAEKKDKRDPNADSIAEEPLSSFKFIPVKPSEIDDSLNKSENKKNSGDNPTGTSVRRQLSPQKTSKLPPVSLRVEPLSRKKNGDGSSRSLSPPGSNKQSQEKAKDSPRPSASLCLKENTLQDTQARDGFMNKSKEVEPAEAERKVVDMADDKNCEKKNEDWRSGSQRENSVRLLVDSEKDISRKSSTKETEKDSYKFKEDKRVREGGDMVSEMATEVTKASHSAEAADGERLKKIKNLSDVEAAMRIQSAYRGFEVRRMEPLKKLKQMADKNDRERDVIGEMIMRLLLKLDTIQGLHPSLRDIRKALAKELITLQETLDLLVTKKSKEVTKVSIDPKIDARTDKDHSQLSQNAPREENAANGVHDPIKTFKTEIEEKNGVKPSSEEIVGALAAGDALHVDDNLRVNELREFPIELIEEHPAVSKLEEVKLTGKGENEIEDVSGPNLSTDVDNMMACEVEVDNKTAATKEAETNLLAELPLGVIEDEPAVSAFEEPETNLLAELPLGVIEDEPAVSAFEEPETNLLAELPLGVIEDEPVVSAFGEHEQTKAGKDETLCHGEAIDNVATNTTALMEEEDLVKVMEELPVNAVPEVEEIQPLSSIAEGVKSDEVAIVGERGQEMIDVDHLRSLYSAVKNVVTEDEEAKCLIDEYKVEDELRCEFESTKEDAVFATPTSQKSLDEKDIVMERYKKLTEENAKLREMMQKLMEAGKRAVNCDIQLNWKSERFGEKAVEEQKTWNKTLQKN</sequence>
<gene>
    <name evidence="1" type="ORF">Patl1_00547</name>
</gene>
<comment type="caution">
    <text evidence="1">The sequence shown here is derived from an EMBL/GenBank/DDBJ whole genome shotgun (WGS) entry which is preliminary data.</text>
</comment>